<dbReference type="AlphaFoldDB" id="A0A919C1Z5"/>
<comment type="caution">
    <text evidence="2">The sequence shown here is derived from an EMBL/GenBank/DDBJ whole genome shotgun (WGS) entry which is preliminary data.</text>
</comment>
<organism evidence="2 3">
    <name type="scientific">Streptomyces capoamus</name>
    <dbReference type="NCBI Taxonomy" id="68183"/>
    <lineage>
        <taxon>Bacteria</taxon>
        <taxon>Bacillati</taxon>
        <taxon>Actinomycetota</taxon>
        <taxon>Actinomycetes</taxon>
        <taxon>Kitasatosporales</taxon>
        <taxon>Streptomycetaceae</taxon>
        <taxon>Streptomyces</taxon>
    </lineage>
</organism>
<keyword evidence="3" id="KW-1185">Reference proteome</keyword>
<evidence type="ECO:0000313" key="3">
    <source>
        <dbReference type="Proteomes" id="UP000619355"/>
    </source>
</evidence>
<dbReference type="Proteomes" id="UP000619355">
    <property type="component" value="Unassembled WGS sequence"/>
</dbReference>
<accession>A0A919C1Z5</accession>
<reference evidence="3" key="1">
    <citation type="journal article" date="2019" name="Int. J. Syst. Evol. Microbiol.">
        <title>The Global Catalogue of Microorganisms (GCM) 10K type strain sequencing project: providing services to taxonomists for standard genome sequencing and annotation.</title>
        <authorList>
            <consortium name="The Broad Institute Genomics Platform"/>
            <consortium name="The Broad Institute Genome Sequencing Center for Infectious Disease"/>
            <person name="Wu L."/>
            <person name="Ma J."/>
        </authorList>
    </citation>
    <scope>NUCLEOTIDE SEQUENCE [LARGE SCALE GENOMIC DNA]</scope>
    <source>
        <strain evidence="3">JCM 4253</strain>
    </source>
</reference>
<proteinExistence type="predicted"/>
<sequence length="71" mass="7056">MKETYAPGSVTLGPPAASVIAGPPGASPARAVPEAGTGTAARPAPSTVLRATDMRPLPHPGSLLFAQSHDK</sequence>
<gene>
    <name evidence="2" type="ORF">GCM10018980_10170</name>
</gene>
<feature type="region of interest" description="Disordered" evidence="1">
    <location>
        <begin position="1"/>
        <end position="71"/>
    </location>
</feature>
<evidence type="ECO:0000313" key="2">
    <source>
        <dbReference type="EMBL" id="GHG37923.1"/>
    </source>
</evidence>
<name>A0A919C1Z5_9ACTN</name>
<protein>
    <submittedName>
        <fullName evidence="2">Uncharacterized protein</fullName>
    </submittedName>
</protein>
<dbReference type="EMBL" id="BNBF01000002">
    <property type="protein sequence ID" value="GHG37923.1"/>
    <property type="molecule type" value="Genomic_DNA"/>
</dbReference>
<evidence type="ECO:0000256" key="1">
    <source>
        <dbReference type="SAM" id="MobiDB-lite"/>
    </source>
</evidence>